<name>A0A2U9ITX6_9CREN</name>
<evidence type="ECO:0000256" key="3">
    <source>
        <dbReference type="ARBA" id="ARBA00012096"/>
    </source>
</evidence>
<dbReference type="InterPro" id="IPR001926">
    <property type="entry name" value="TrpB-like_PALP"/>
</dbReference>
<dbReference type="CDD" id="cd04886">
    <property type="entry name" value="ACT_ThrD-II-like"/>
    <property type="match status" value="1"/>
</dbReference>
<dbReference type="STRING" id="1293036.GCA_001315825_00363"/>
<feature type="domain" description="Tryptophan synthase beta chain-like PALP" evidence="6">
    <location>
        <begin position="16"/>
        <end position="303"/>
    </location>
</feature>
<dbReference type="OrthoDB" id="9915at2157"/>
<dbReference type="KEGG" id="mhk:DFR87_07025"/>
<dbReference type="InterPro" id="IPR036052">
    <property type="entry name" value="TrpB-like_PALP_sf"/>
</dbReference>
<dbReference type="GO" id="GO:0006567">
    <property type="term" value="P:L-threonine catabolic process"/>
    <property type="evidence" value="ECO:0007669"/>
    <property type="project" value="InterPro"/>
</dbReference>
<evidence type="ECO:0000256" key="4">
    <source>
        <dbReference type="ARBA" id="ARBA00022898"/>
    </source>
</evidence>
<keyword evidence="8" id="KW-1185">Reference proteome</keyword>
<dbReference type="Proteomes" id="UP000247586">
    <property type="component" value="Chromosome"/>
</dbReference>
<protein>
    <recommendedName>
        <fullName evidence="3">threonine ammonia-lyase</fullName>
        <ecNumber evidence="3">4.3.1.19</ecNumber>
    </recommendedName>
</protein>
<dbReference type="Pfam" id="PF00291">
    <property type="entry name" value="PALP"/>
    <property type="match status" value="1"/>
</dbReference>
<dbReference type="PANTHER" id="PTHR48078">
    <property type="entry name" value="THREONINE DEHYDRATASE, MITOCHONDRIAL-RELATED"/>
    <property type="match status" value="1"/>
</dbReference>
<comment type="similarity">
    <text evidence="2">Belongs to the serine/threonine dehydratase family.</text>
</comment>
<dbReference type="EC" id="4.3.1.19" evidence="3"/>
<organism evidence="7 8">
    <name type="scientific">Metallosphaera hakonensis JCM 8857 = DSM 7519</name>
    <dbReference type="NCBI Taxonomy" id="1293036"/>
    <lineage>
        <taxon>Archaea</taxon>
        <taxon>Thermoproteota</taxon>
        <taxon>Thermoprotei</taxon>
        <taxon>Sulfolobales</taxon>
        <taxon>Sulfolobaceae</taxon>
        <taxon>Metallosphaera</taxon>
    </lineage>
</organism>
<keyword evidence="5 7" id="KW-0456">Lyase</keyword>
<accession>A0A2U9ITX6</accession>
<dbReference type="InterPro" id="IPR044561">
    <property type="entry name" value="ACT_ThrD-II-like"/>
</dbReference>
<proteinExistence type="inferred from homology"/>
<evidence type="ECO:0000256" key="2">
    <source>
        <dbReference type="ARBA" id="ARBA00010869"/>
    </source>
</evidence>
<dbReference type="Gene3D" id="3.40.50.1100">
    <property type="match status" value="2"/>
</dbReference>
<dbReference type="PANTHER" id="PTHR48078:SF6">
    <property type="entry name" value="L-THREONINE DEHYDRATASE CATABOLIC TDCB"/>
    <property type="match status" value="1"/>
</dbReference>
<dbReference type="InterPro" id="IPR045865">
    <property type="entry name" value="ACT-like_dom_sf"/>
</dbReference>
<evidence type="ECO:0000313" key="8">
    <source>
        <dbReference type="Proteomes" id="UP000247586"/>
    </source>
</evidence>
<dbReference type="RefSeq" id="WP_110369210.1">
    <property type="nucleotide sequence ID" value="NZ_CP029287.2"/>
</dbReference>
<dbReference type="SUPFAM" id="SSF55021">
    <property type="entry name" value="ACT-like"/>
    <property type="match status" value="1"/>
</dbReference>
<keyword evidence="4" id="KW-0663">Pyridoxal phosphate</keyword>
<dbReference type="NCBIfam" id="TIGR01127">
    <property type="entry name" value="ilvA_1Cterm"/>
    <property type="match status" value="1"/>
</dbReference>
<dbReference type="GO" id="GO:0003941">
    <property type="term" value="F:L-serine ammonia-lyase activity"/>
    <property type="evidence" value="ECO:0007669"/>
    <property type="project" value="TreeGrafter"/>
</dbReference>
<reference evidence="7 8" key="1">
    <citation type="submission" date="2018-05" db="EMBL/GenBank/DDBJ databases">
        <title>Complete Genome Sequences of Extremely Thermoacidophilic, Metal-Mobilizing Type-Strain Members of the Archaeal Family Sulfolobaceae: Acidianus brierleyi DSM-1651T, Acidianus sulfidivorans DSM-18786T, Metallosphaera hakonensis DSM-7519T, and Metallosphaera prunae DSM-10039T.</title>
        <authorList>
            <person name="Counts J.A."/>
            <person name="Kelly R.M."/>
        </authorList>
    </citation>
    <scope>NUCLEOTIDE SEQUENCE [LARGE SCALE GENOMIC DNA]</scope>
    <source>
        <strain evidence="7 8">HO1-1</strain>
    </source>
</reference>
<dbReference type="InterPro" id="IPR050147">
    <property type="entry name" value="Ser/Thr_Dehydratase"/>
</dbReference>
<dbReference type="GO" id="GO:0006565">
    <property type="term" value="P:L-serine catabolic process"/>
    <property type="evidence" value="ECO:0007669"/>
    <property type="project" value="TreeGrafter"/>
</dbReference>
<dbReference type="GO" id="GO:0009097">
    <property type="term" value="P:isoleucine biosynthetic process"/>
    <property type="evidence" value="ECO:0007669"/>
    <property type="project" value="TreeGrafter"/>
</dbReference>
<dbReference type="AlphaFoldDB" id="A0A2U9ITX6"/>
<comment type="cofactor">
    <cofactor evidence="1">
        <name>pyridoxal 5'-phosphate</name>
        <dbReference type="ChEBI" id="CHEBI:597326"/>
    </cofactor>
</comment>
<dbReference type="EMBL" id="CP029287">
    <property type="protein sequence ID" value="AWR99478.1"/>
    <property type="molecule type" value="Genomic_DNA"/>
</dbReference>
<reference evidence="8" key="3">
    <citation type="submission" date="2020-03" db="EMBL/GenBank/DDBJ databases">
        <title>Sequencing and Assembly of Multiple Reported Metal-Biooxidizing Members of the Extremely Thermoacidophilic Archaeal Family Sulfolobaceae.</title>
        <authorList>
            <person name="Counts J.A."/>
            <person name="Kelly R.M."/>
        </authorList>
    </citation>
    <scope>NUCLEOTIDE SEQUENCE [LARGE SCALE GENOMIC DNA]</scope>
    <source>
        <strain evidence="8">HO1-1</strain>
    </source>
</reference>
<dbReference type="GO" id="GO:0004794">
    <property type="term" value="F:threonine deaminase activity"/>
    <property type="evidence" value="ECO:0007669"/>
    <property type="project" value="UniProtKB-EC"/>
</dbReference>
<dbReference type="GeneID" id="36835081"/>
<dbReference type="CDD" id="cd01562">
    <property type="entry name" value="Thr-dehyd"/>
    <property type="match status" value="1"/>
</dbReference>
<reference evidence="8" key="2">
    <citation type="submission" date="2020-03" db="EMBL/GenBank/DDBJ databases">
        <title>Complete Genome Sequences of Extremely Thermoacidophilic, Metal-Mobilizing Type-Strain Members of the Archaeal Family Sulfolobaceae: Acidianus brierleyi DSM-1651T, Acidianus sulfidivorans DSM-18786T, Metallosphaera hakonensis DSM-7519T, and Metallosphaera prunae DSM-10039T.</title>
        <authorList>
            <person name="Counts J.A."/>
            <person name="Kelly R.M."/>
        </authorList>
    </citation>
    <scope>NUCLEOTIDE SEQUENCE [LARGE SCALE GENOMIC DNA]</scope>
    <source>
        <strain evidence="8">HO1-1</strain>
    </source>
</reference>
<dbReference type="InterPro" id="IPR005789">
    <property type="entry name" value="Thr_deHydtase_catblc"/>
</dbReference>
<dbReference type="SUPFAM" id="SSF53686">
    <property type="entry name" value="Tryptophan synthase beta subunit-like PLP-dependent enzymes"/>
    <property type="match status" value="1"/>
</dbReference>
<evidence type="ECO:0000259" key="6">
    <source>
        <dbReference type="Pfam" id="PF00291"/>
    </source>
</evidence>
<evidence type="ECO:0000313" key="7">
    <source>
        <dbReference type="EMBL" id="AWR99478.1"/>
    </source>
</evidence>
<sequence>MIKQIQDNIYKARELISPYIHETPVDFSSTFSRTTQAQVYLKLENLQKTGSFKVRGAFNKILNIKEEEKKRGVIAVSAGNHAQGVAYAAMSLGIKSVIVMPETAPISKYRATQGYGAEVILYGKFIHESMKKAEELIRERNLTLVHPYDDPLIIAGQGTAGLEMAKEKPDVVVVPIGGGGLISGIALALKSVNPNIKVIGVQSFASPSLKISKDMGRLTDIEPSYSIADGILVKSPSSLTFEIISEYVDDIVLVDDEEIAWAMMMLMERNKTVVEPAGAASLAALLSGKVQARGKKVMAFLSGGNVDMSLLARIIDKTLYKTKRIVKARVIVPDKPGYLNKVLSYIAQIRGNIIDVVHDRVSSDVLPGYTKIYVMFEVAEQEALGRFIVALQNENIEVKLID</sequence>
<gene>
    <name evidence="7" type="ORF">DFR87_07025</name>
</gene>
<evidence type="ECO:0000256" key="5">
    <source>
        <dbReference type="ARBA" id="ARBA00023239"/>
    </source>
</evidence>
<dbReference type="FunFam" id="3.40.50.1100:FF:000007">
    <property type="entry name" value="L-threonine dehydratase catabolic TdcB"/>
    <property type="match status" value="1"/>
</dbReference>
<evidence type="ECO:0000256" key="1">
    <source>
        <dbReference type="ARBA" id="ARBA00001933"/>
    </source>
</evidence>